<keyword evidence="7 9" id="KW-0472">Membrane</keyword>
<evidence type="ECO:0000256" key="7">
    <source>
        <dbReference type="ARBA" id="ARBA00023136"/>
    </source>
</evidence>
<name>A0AAV8T0E3_9ROSI</name>
<dbReference type="AlphaFoldDB" id="A0AAV8T0E3"/>
<organism evidence="11 12">
    <name type="scientific">Erythroxylum novogranatense</name>
    <dbReference type="NCBI Taxonomy" id="1862640"/>
    <lineage>
        <taxon>Eukaryota</taxon>
        <taxon>Viridiplantae</taxon>
        <taxon>Streptophyta</taxon>
        <taxon>Embryophyta</taxon>
        <taxon>Tracheophyta</taxon>
        <taxon>Spermatophyta</taxon>
        <taxon>Magnoliopsida</taxon>
        <taxon>eudicotyledons</taxon>
        <taxon>Gunneridae</taxon>
        <taxon>Pentapetalae</taxon>
        <taxon>rosids</taxon>
        <taxon>fabids</taxon>
        <taxon>Malpighiales</taxon>
        <taxon>Erythroxylaceae</taxon>
        <taxon>Erythroxylum</taxon>
    </lineage>
</organism>
<comment type="similarity">
    <text evidence="8">Belongs to the polygalacturonase-inhibiting protein family.</text>
</comment>
<evidence type="ECO:0000256" key="2">
    <source>
        <dbReference type="ARBA" id="ARBA00004370"/>
    </source>
</evidence>
<keyword evidence="9" id="KW-1133">Transmembrane helix</keyword>
<evidence type="ECO:0000256" key="3">
    <source>
        <dbReference type="ARBA" id="ARBA00022512"/>
    </source>
</evidence>
<dbReference type="InterPro" id="IPR013210">
    <property type="entry name" value="LRR_N_plant-typ"/>
</dbReference>
<dbReference type="InterPro" id="IPR032675">
    <property type="entry name" value="LRR_dom_sf"/>
</dbReference>
<keyword evidence="12" id="KW-1185">Reference proteome</keyword>
<evidence type="ECO:0000256" key="1">
    <source>
        <dbReference type="ARBA" id="ARBA00004191"/>
    </source>
</evidence>
<keyword evidence="3" id="KW-0134">Cell wall</keyword>
<keyword evidence="5" id="KW-0732">Signal</keyword>
<dbReference type="InterPro" id="IPR001611">
    <property type="entry name" value="Leu-rich_rpt"/>
</dbReference>
<keyword evidence="6" id="KW-0677">Repeat</keyword>
<comment type="caution">
    <text evidence="11">The sequence shown here is derived from an EMBL/GenBank/DDBJ whole genome shotgun (WGS) entry which is preliminary data.</text>
</comment>
<keyword evidence="4" id="KW-0433">Leucine-rich repeat</keyword>
<dbReference type="PANTHER" id="PTHR47988">
    <property type="entry name" value="SOMATIC EMBRYOGENESIS RECEPTOR KINASE 1"/>
    <property type="match status" value="1"/>
</dbReference>
<evidence type="ECO:0000256" key="5">
    <source>
        <dbReference type="ARBA" id="ARBA00022729"/>
    </source>
</evidence>
<evidence type="ECO:0000256" key="9">
    <source>
        <dbReference type="SAM" id="Phobius"/>
    </source>
</evidence>
<gene>
    <name evidence="11" type="ORF">K2173_009945</name>
</gene>
<evidence type="ECO:0000259" key="10">
    <source>
        <dbReference type="Pfam" id="PF08263"/>
    </source>
</evidence>
<feature type="domain" description="Leucine-rich repeat-containing N-terminal plant-type" evidence="10">
    <location>
        <begin position="60"/>
        <end position="97"/>
    </location>
</feature>
<evidence type="ECO:0000256" key="6">
    <source>
        <dbReference type="ARBA" id="ARBA00022737"/>
    </source>
</evidence>
<evidence type="ECO:0000313" key="11">
    <source>
        <dbReference type="EMBL" id="KAJ8759844.1"/>
    </source>
</evidence>
<dbReference type="SUPFAM" id="SSF52058">
    <property type="entry name" value="L domain-like"/>
    <property type="match status" value="1"/>
</dbReference>
<dbReference type="Gene3D" id="3.80.10.10">
    <property type="entry name" value="Ribonuclease Inhibitor"/>
    <property type="match status" value="1"/>
</dbReference>
<accession>A0AAV8T0E3</accession>
<evidence type="ECO:0000256" key="8">
    <source>
        <dbReference type="ARBA" id="ARBA00038043"/>
    </source>
</evidence>
<dbReference type="GO" id="GO:0016020">
    <property type="term" value="C:membrane"/>
    <property type="evidence" value="ECO:0007669"/>
    <property type="project" value="UniProtKB-SubCell"/>
</dbReference>
<evidence type="ECO:0000313" key="12">
    <source>
        <dbReference type="Proteomes" id="UP001159364"/>
    </source>
</evidence>
<sequence length="176" mass="19055">MALQLKKLSETPAFLYSFLSSTTLTILFLMVLSSTFVSNFPATTIFAYANEANMMSRTEEEAKALLNWKSTLDNQSQLVLSSWAGNSPCDWKGITCDSSGSVAYFNLSHHGLTGKIPESIGNLTNLSGLALFRNKLSGSIPVGLGELKSLVDLRLFTNQLSGSLPPKIDRLVLGAM</sequence>
<keyword evidence="3" id="KW-0964">Secreted</keyword>
<dbReference type="Pfam" id="PF08263">
    <property type="entry name" value="LRRNT_2"/>
    <property type="match status" value="1"/>
</dbReference>
<keyword evidence="9" id="KW-0812">Transmembrane</keyword>
<comment type="subcellular location">
    <subcellularLocation>
        <location evidence="2">Membrane</location>
    </subcellularLocation>
    <subcellularLocation>
        <location evidence="1">Secreted</location>
        <location evidence="1">Cell wall</location>
    </subcellularLocation>
</comment>
<protein>
    <recommendedName>
        <fullName evidence="10">Leucine-rich repeat-containing N-terminal plant-type domain-containing protein</fullName>
    </recommendedName>
</protein>
<proteinExistence type="inferred from homology"/>
<dbReference type="Proteomes" id="UP001159364">
    <property type="component" value="Linkage Group LG07"/>
</dbReference>
<reference evidence="11 12" key="1">
    <citation type="submission" date="2021-09" db="EMBL/GenBank/DDBJ databases">
        <title>Genomic insights and catalytic innovation underlie evolution of tropane alkaloids biosynthesis.</title>
        <authorList>
            <person name="Wang Y.-J."/>
            <person name="Tian T."/>
            <person name="Huang J.-P."/>
            <person name="Huang S.-X."/>
        </authorList>
    </citation>
    <scope>NUCLEOTIDE SEQUENCE [LARGE SCALE GENOMIC DNA]</scope>
    <source>
        <strain evidence="11">KIB-2018</strain>
        <tissue evidence="11">Leaf</tissue>
    </source>
</reference>
<dbReference type="FunFam" id="3.80.10.10:FF:000400">
    <property type="entry name" value="Nuclear pore complex protein NUP107"/>
    <property type="match status" value="1"/>
</dbReference>
<dbReference type="Pfam" id="PF00560">
    <property type="entry name" value="LRR_1"/>
    <property type="match status" value="1"/>
</dbReference>
<feature type="transmembrane region" description="Helical" evidence="9">
    <location>
        <begin position="13"/>
        <end position="32"/>
    </location>
</feature>
<evidence type="ECO:0000256" key="4">
    <source>
        <dbReference type="ARBA" id="ARBA00022614"/>
    </source>
</evidence>
<dbReference type="EMBL" id="JAIWQS010000007">
    <property type="protein sequence ID" value="KAJ8759844.1"/>
    <property type="molecule type" value="Genomic_DNA"/>
</dbReference>